<dbReference type="RefSeq" id="WP_076812468.1">
    <property type="nucleotide sequence ID" value="NZ_MOMC01000003.1"/>
</dbReference>
<keyword evidence="2" id="KW-1185">Reference proteome</keyword>
<dbReference type="Proteomes" id="UP000188929">
    <property type="component" value="Unassembled WGS sequence"/>
</dbReference>
<gene>
    <name evidence="1" type="ORF">BL253_00880</name>
</gene>
<name>A0A1V2IM96_9ACTN</name>
<dbReference type="OrthoDB" id="3212774at2"/>
<evidence type="ECO:0008006" key="3">
    <source>
        <dbReference type="Google" id="ProtNLM"/>
    </source>
</evidence>
<comment type="caution">
    <text evidence="1">The sequence shown here is derived from an EMBL/GenBank/DDBJ whole genome shotgun (WGS) entry which is preliminary data.</text>
</comment>
<dbReference type="AlphaFoldDB" id="A0A1V2IM96"/>
<proteinExistence type="predicted"/>
<reference evidence="2" key="1">
    <citation type="submission" date="2016-10" db="EMBL/GenBank/DDBJ databases">
        <title>Frankia sp. NRRL B-16386 Genome sequencing.</title>
        <authorList>
            <person name="Ghodhbane-Gtari F."/>
            <person name="Swanson E."/>
            <person name="Gueddou A."/>
            <person name="Hezbri K."/>
            <person name="Ktari K."/>
            <person name="Nouioui I."/>
            <person name="Morris K."/>
            <person name="Simpson S."/>
            <person name="Abebe-Akele F."/>
            <person name="Thomas K."/>
            <person name="Gtari M."/>
            <person name="Tisa L.S."/>
        </authorList>
    </citation>
    <scope>NUCLEOTIDE SEQUENCE [LARGE SCALE GENOMIC DNA]</scope>
    <source>
        <strain evidence="2">NRRL B-16386</strain>
    </source>
</reference>
<evidence type="ECO:0000313" key="1">
    <source>
        <dbReference type="EMBL" id="ONH33606.1"/>
    </source>
</evidence>
<protein>
    <recommendedName>
        <fullName evidence="3">XRE family transcriptional regulator</fullName>
    </recommendedName>
</protein>
<dbReference type="EMBL" id="MOMC01000003">
    <property type="protein sequence ID" value="ONH33606.1"/>
    <property type="molecule type" value="Genomic_DNA"/>
</dbReference>
<accession>A0A1V2IM96</accession>
<evidence type="ECO:0000313" key="2">
    <source>
        <dbReference type="Proteomes" id="UP000188929"/>
    </source>
</evidence>
<sequence length="370" mass="39302">MLKAFDQELAAGGALVALVRAARSPGRHENVAPLPGQGAAGDDAEEVATDRRQFAVLSALAIDTVRRMDTFGASVTLGELEDDVTDLALRYETTPHTQLFSSVSRAWQQIETMLEQRLSVTDGLRTTRLGGQLTYYLGRLAFAGGHYRDARRFCDLADRYAGQVSDDVLAGSLAGLRSSIAYYTHRWDEAAIVAGQARQEAPSYLAARLAAYQACGLARQGLHRETADALASMRAAAGSSVSPRPGSSPFTAGSVEMFSAVCAIELGEGLAAQRHAREAIDLIAPDCHEERAHAYLCLASAQVSQARPDLAGAVAASWAALDLPNGHLTSTIVSALGHVCRDLRPWASDPDVQALGSLLDASRALTRSQS</sequence>
<organism evidence="1 2">
    <name type="scientific">Pseudofrankia asymbiotica</name>
    <dbReference type="NCBI Taxonomy" id="1834516"/>
    <lineage>
        <taxon>Bacteria</taxon>
        <taxon>Bacillati</taxon>
        <taxon>Actinomycetota</taxon>
        <taxon>Actinomycetes</taxon>
        <taxon>Frankiales</taxon>
        <taxon>Frankiaceae</taxon>
        <taxon>Pseudofrankia</taxon>
    </lineage>
</organism>